<reference evidence="7" key="1">
    <citation type="submission" date="2023-05" db="EMBL/GenBank/DDBJ databases">
        <authorList>
            <person name="Huff M."/>
        </authorList>
    </citation>
    <scope>NUCLEOTIDE SEQUENCE</scope>
</reference>
<evidence type="ECO:0000256" key="4">
    <source>
        <dbReference type="ARBA" id="ARBA00022833"/>
    </source>
</evidence>
<evidence type="ECO:0000313" key="7">
    <source>
        <dbReference type="EMBL" id="CAI9784053.1"/>
    </source>
</evidence>
<dbReference type="SMART" id="SM00154">
    <property type="entry name" value="ZnF_AN1"/>
    <property type="match status" value="1"/>
</dbReference>
<dbReference type="SUPFAM" id="SSF118310">
    <property type="entry name" value="AN1-like Zinc finger"/>
    <property type="match status" value="1"/>
</dbReference>
<dbReference type="InterPro" id="IPR050652">
    <property type="entry name" value="AN1_A20_ZnFinger"/>
</dbReference>
<dbReference type="EMBL" id="OU503055">
    <property type="protein sequence ID" value="CAI9784053.1"/>
    <property type="molecule type" value="Genomic_DNA"/>
</dbReference>
<dbReference type="AlphaFoldDB" id="A0AAD2AA62"/>
<dbReference type="InterPro" id="IPR000058">
    <property type="entry name" value="Znf_AN1"/>
</dbReference>
<evidence type="ECO:0000313" key="8">
    <source>
        <dbReference type="Proteomes" id="UP000834106"/>
    </source>
</evidence>
<name>A0AAD2AA62_9LAMI</name>
<keyword evidence="8" id="KW-1185">Reference proteome</keyword>
<evidence type="ECO:0000256" key="2">
    <source>
        <dbReference type="ARBA" id="ARBA00022723"/>
    </source>
</evidence>
<evidence type="ECO:0000259" key="6">
    <source>
        <dbReference type="SMART" id="SM00154"/>
    </source>
</evidence>
<protein>
    <recommendedName>
        <fullName evidence="6">AN1-type domain-containing protein</fullName>
    </recommendedName>
</protein>
<dbReference type="PANTHER" id="PTHR10634">
    <property type="entry name" value="AN1-TYPE ZINC FINGER PROTEIN"/>
    <property type="match status" value="1"/>
</dbReference>
<keyword evidence="2" id="KW-0479">Metal-binding</keyword>
<dbReference type="PANTHER" id="PTHR10634:SF114">
    <property type="entry name" value="ZINC FINGER A20 AND AN1 DOMAIN-CONTAINING STRESS-ASSOCIATED PROTEIN 6"/>
    <property type="match status" value="1"/>
</dbReference>
<comment type="function">
    <text evidence="1">May be involved in environmental stress response.</text>
</comment>
<keyword evidence="4" id="KW-0862">Zinc</keyword>
<feature type="region of interest" description="Disordered" evidence="5">
    <location>
        <begin position="1"/>
        <end position="20"/>
    </location>
</feature>
<dbReference type="GO" id="GO:0008270">
    <property type="term" value="F:zinc ion binding"/>
    <property type="evidence" value="ECO:0007669"/>
    <property type="project" value="UniProtKB-KW"/>
</dbReference>
<accession>A0AAD2AA62</accession>
<feature type="domain" description="AN1-type" evidence="6">
    <location>
        <begin position="66"/>
        <end position="98"/>
    </location>
</feature>
<organism evidence="7 8">
    <name type="scientific">Fraxinus pennsylvanica</name>
    <dbReference type="NCBI Taxonomy" id="56036"/>
    <lineage>
        <taxon>Eukaryota</taxon>
        <taxon>Viridiplantae</taxon>
        <taxon>Streptophyta</taxon>
        <taxon>Embryophyta</taxon>
        <taxon>Tracheophyta</taxon>
        <taxon>Spermatophyta</taxon>
        <taxon>Magnoliopsida</taxon>
        <taxon>eudicotyledons</taxon>
        <taxon>Gunneridae</taxon>
        <taxon>Pentapetalae</taxon>
        <taxon>asterids</taxon>
        <taxon>lamiids</taxon>
        <taxon>Lamiales</taxon>
        <taxon>Oleaceae</taxon>
        <taxon>Oleeae</taxon>
        <taxon>Fraxinus</taxon>
    </lineage>
</organism>
<evidence type="ECO:0000256" key="5">
    <source>
        <dbReference type="SAM" id="MobiDB-lite"/>
    </source>
</evidence>
<feature type="compositionally biased region" description="Polar residues" evidence="5">
    <location>
        <begin position="11"/>
        <end position="20"/>
    </location>
</feature>
<dbReference type="Gene3D" id="4.10.1110.10">
    <property type="entry name" value="AN1-like Zinc finger"/>
    <property type="match status" value="1"/>
</dbReference>
<evidence type="ECO:0000256" key="3">
    <source>
        <dbReference type="ARBA" id="ARBA00022771"/>
    </source>
</evidence>
<sequence length="105" mass="11691">MRGAKIAMEKTLNQSKSSSFSRPEYVNSIINPYITHETVPISVEIEKPDTAAVVPLPQQQTKPNMCAACRRRVGLTRFKCKCGVMFCGSHRTSTILPRACKEFDG</sequence>
<dbReference type="Proteomes" id="UP000834106">
    <property type="component" value="Chromosome 20"/>
</dbReference>
<keyword evidence="3" id="KW-0863">Zinc-finger</keyword>
<gene>
    <name evidence="7" type="ORF">FPE_LOCUS31483</name>
</gene>
<dbReference type="InterPro" id="IPR035896">
    <property type="entry name" value="AN1-like_Znf"/>
</dbReference>
<proteinExistence type="predicted"/>
<evidence type="ECO:0000256" key="1">
    <source>
        <dbReference type="ARBA" id="ARBA00003732"/>
    </source>
</evidence>